<evidence type="ECO:0000313" key="3">
    <source>
        <dbReference type="Proteomes" id="UP001295423"/>
    </source>
</evidence>
<name>A0AAD2CKD5_9STRA</name>
<feature type="region of interest" description="Disordered" evidence="1">
    <location>
        <begin position="147"/>
        <end position="206"/>
    </location>
</feature>
<protein>
    <submittedName>
        <fullName evidence="2">Uncharacterized protein</fullName>
    </submittedName>
</protein>
<feature type="compositionally biased region" description="Polar residues" evidence="1">
    <location>
        <begin position="187"/>
        <end position="203"/>
    </location>
</feature>
<comment type="caution">
    <text evidence="2">The sequence shown here is derived from an EMBL/GenBank/DDBJ whole genome shotgun (WGS) entry which is preliminary data.</text>
</comment>
<feature type="compositionally biased region" description="Basic and acidic residues" evidence="1">
    <location>
        <begin position="175"/>
        <end position="186"/>
    </location>
</feature>
<dbReference type="AlphaFoldDB" id="A0AAD2CKD5"/>
<accession>A0AAD2CKD5</accession>
<sequence>MSTNKRRVQFNPSHDSVLEISNREEYTEQEILNYWYTKPEFKAITTRCYKQASRWESGKSSKNESFHRGLEGFTQEAEEITTASIEQCIDSVMDEQDAQWEEEVDDCDRLAAVSKEVSRFSVAWALEKAIADEQDAQNIYRRMEQKTKLQLKTKSSKGSSGLDSSDHTSICSDLSHPEADSVRSRESSSGTRVNKKGTQSITRRVTKALKMPKLAVGASPLLGVSR</sequence>
<proteinExistence type="predicted"/>
<dbReference type="Proteomes" id="UP001295423">
    <property type="component" value="Unassembled WGS sequence"/>
</dbReference>
<evidence type="ECO:0000313" key="2">
    <source>
        <dbReference type="EMBL" id="CAJ1932503.1"/>
    </source>
</evidence>
<organism evidence="2 3">
    <name type="scientific">Cylindrotheca closterium</name>
    <dbReference type="NCBI Taxonomy" id="2856"/>
    <lineage>
        <taxon>Eukaryota</taxon>
        <taxon>Sar</taxon>
        <taxon>Stramenopiles</taxon>
        <taxon>Ochrophyta</taxon>
        <taxon>Bacillariophyta</taxon>
        <taxon>Bacillariophyceae</taxon>
        <taxon>Bacillariophycidae</taxon>
        <taxon>Bacillariales</taxon>
        <taxon>Bacillariaceae</taxon>
        <taxon>Cylindrotheca</taxon>
    </lineage>
</organism>
<dbReference type="EMBL" id="CAKOGP040000224">
    <property type="protein sequence ID" value="CAJ1932503.1"/>
    <property type="molecule type" value="Genomic_DNA"/>
</dbReference>
<keyword evidence="3" id="KW-1185">Reference proteome</keyword>
<gene>
    <name evidence="2" type="ORF">CYCCA115_LOCUS2869</name>
</gene>
<evidence type="ECO:0000256" key="1">
    <source>
        <dbReference type="SAM" id="MobiDB-lite"/>
    </source>
</evidence>
<reference evidence="2" key="1">
    <citation type="submission" date="2023-08" db="EMBL/GenBank/DDBJ databases">
        <authorList>
            <person name="Audoor S."/>
            <person name="Bilcke G."/>
        </authorList>
    </citation>
    <scope>NUCLEOTIDE SEQUENCE</scope>
</reference>